<sequence>MLTVIYYLSHIQYMVDLMLPFLLQNHYNYHQGLQIRVGNQKRLIKELDFNICKSLSKFAFNFNY</sequence>
<dbReference type="EMBL" id="REGN01000057">
    <property type="protein sequence ID" value="RNA44812.1"/>
    <property type="molecule type" value="Genomic_DNA"/>
</dbReference>
<proteinExistence type="predicted"/>
<organism evidence="1 2">
    <name type="scientific">Brachionus plicatilis</name>
    <name type="common">Marine rotifer</name>
    <name type="synonym">Brachionus muelleri</name>
    <dbReference type="NCBI Taxonomy" id="10195"/>
    <lineage>
        <taxon>Eukaryota</taxon>
        <taxon>Metazoa</taxon>
        <taxon>Spiralia</taxon>
        <taxon>Gnathifera</taxon>
        <taxon>Rotifera</taxon>
        <taxon>Eurotatoria</taxon>
        <taxon>Monogononta</taxon>
        <taxon>Pseudotrocha</taxon>
        <taxon>Ploima</taxon>
        <taxon>Brachionidae</taxon>
        <taxon>Brachionus</taxon>
    </lineage>
</organism>
<name>A0A3M7T9R0_BRAPC</name>
<accession>A0A3M7T9R0</accession>
<protein>
    <submittedName>
        <fullName evidence="1">Uncharacterized protein</fullName>
    </submittedName>
</protein>
<keyword evidence="2" id="KW-1185">Reference proteome</keyword>
<gene>
    <name evidence="1" type="ORF">BpHYR1_032472</name>
</gene>
<dbReference type="AlphaFoldDB" id="A0A3M7T9R0"/>
<dbReference type="Proteomes" id="UP000276133">
    <property type="component" value="Unassembled WGS sequence"/>
</dbReference>
<comment type="caution">
    <text evidence="1">The sequence shown here is derived from an EMBL/GenBank/DDBJ whole genome shotgun (WGS) entry which is preliminary data.</text>
</comment>
<evidence type="ECO:0000313" key="2">
    <source>
        <dbReference type="Proteomes" id="UP000276133"/>
    </source>
</evidence>
<evidence type="ECO:0000313" key="1">
    <source>
        <dbReference type="EMBL" id="RNA44812.1"/>
    </source>
</evidence>
<reference evidence="1 2" key="1">
    <citation type="journal article" date="2018" name="Sci. Rep.">
        <title>Genomic signatures of local adaptation to the degree of environmental predictability in rotifers.</title>
        <authorList>
            <person name="Franch-Gras L."/>
            <person name="Hahn C."/>
            <person name="Garcia-Roger E.M."/>
            <person name="Carmona M.J."/>
            <person name="Serra M."/>
            <person name="Gomez A."/>
        </authorList>
    </citation>
    <scope>NUCLEOTIDE SEQUENCE [LARGE SCALE GENOMIC DNA]</scope>
    <source>
        <strain evidence="1">HYR1</strain>
    </source>
</reference>